<name>A0A8X6WFQ5_TRICX</name>
<keyword evidence="2" id="KW-1185">Reference proteome</keyword>
<dbReference type="GO" id="GO:0003676">
    <property type="term" value="F:nucleic acid binding"/>
    <property type="evidence" value="ECO:0007669"/>
    <property type="project" value="InterPro"/>
</dbReference>
<accession>A0A8X6WFQ5</accession>
<gene>
    <name evidence="1" type="primary">X975_06666</name>
    <name evidence="1" type="ORF">TNCV_1240271</name>
</gene>
<dbReference type="EMBL" id="BMAU01021409">
    <property type="protein sequence ID" value="GFY33176.1"/>
    <property type="molecule type" value="Genomic_DNA"/>
</dbReference>
<dbReference type="AlphaFoldDB" id="A0A8X6WFQ5"/>
<dbReference type="InterPro" id="IPR036397">
    <property type="entry name" value="RNaseH_sf"/>
</dbReference>
<dbReference type="Gene3D" id="3.30.420.10">
    <property type="entry name" value="Ribonuclease H-like superfamily/Ribonuclease H"/>
    <property type="match status" value="1"/>
</dbReference>
<evidence type="ECO:0000313" key="2">
    <source>
        <dbReference type="Proteomes" id="UP000887159"/>
    </source>
</evidence>
<comment type="caution">
    <text evidence="1">The sequence shown here is derived from an EMBL/GenBank/DDBJ whole genome shotgun (WGS) entry which is preliminary data.</text>
</comment>
<evidence type="ECO:0000313" key="1">
    <source>
        <dbReference type="EMBL" id="GFY33176.1"/>
    </source>
</evidence>
<organism evidence="1 2">
    <name type="scientific">Trichonephila clavipes</name>
    <name type="common">Golden silk orbweaver</name>
    <name type="synonym">Nephila clavipes</name>
    <dbReference type="NCBI Taxonomy" id="2585209"/>
    <lineage>
        <taxon>Eukaryota</taxon>
        <taxon>Metazoa</taxon>
        <taxon>Ecdysozoa</taxon>
        <taxon>Arthropoda</taxon>
        <taxon>Chelicerata</taxon>
        <taxon>Arachnida</taxon>
        <taxon>Araneae</taxon>
        <taxon>Araneomorphae</taxon>
        <taxon>Entelegynae</taxon>
        <taxon>Araneoidea</taxon>
        <taxon>Nephilidae</taxon>
        <taxon>Trichonephila</taxon>
    </lineage>
</organism>
<sequence>MFKNSSSPHEIEIFPWPACSPDISPIDNVWSTLPQRLSRDTPHAATPDQLWQYVEAAWTAVAQGYIQSFFVSMLSHVAAVIAKDGGYTYY</sequence>
<reference evidence="1" key="1">
    <citation type="submission" date="2020-08" db="EMBL/GenBank/DDBJ databases">
        <title>Multicomponent nature underlies the extraordinary mechanical properties of spider dragline silk.</title>
        <authorList>
            <person name="Kono N."/>
            <person name="Nakamura H."/>
            <person name="Mori M."/>
            <person name="Yoshida Y."/>
            <person name="Ohtoshi R."/>
            <person name="Malay A.D."/>
            <person name="Moran D.A.P."/>
            <person name="Tomita M."/>
            <person name="Numata K."/>
            <person name="Arakawa K."/>
        </authorList>
    </citation>
    <scope>NUCLEOTIDE SEQUENCE</scope>
</reference>
<dbReference type="Proteomes" id="UP000887159">
    <property type="component" value="Unassembled WGS sequence"/>
</dbReference>
<protein>
    <submittedName>
        <fullName evidence="1">Transposable element Tcb1 transposase</fullName>
    </submittedName>
</protein>
<proteinExistence type="predicted"/>